<dbReference type="Pfam" id="PF11258">
    <property type="entry name" value="DUF3048"/>
    <property type="match status" value="1"/>
</dbReference>
<feature type="domain" description="DUF3048" evidence="3">
    <location>
        <begin position="226"/>
        <end position="333"/>
    </location>
</feature>
<name>A0ABW1V3Z5_9BACL</name>
<dbReference type="EMBL" id="JBHSTE010000003">
    <property type="protein sequence ID" value="MFC6332703.1"/>
    <property type="molecule type" value="Genomic_DNA"/>
</dbReference>
<protein>
    <submittedName>
        <fullName evidence="4">DUF3048 domain-containing protein</fullName>
    </submittedName>
</protein>
<dbReference type="Pfam" id="PF17479">
    <property type="entry name" value="DUF3048_C"/>
    <property type="match status" value="1"/>
</dbReference>
<keyword evidence="5" id="KW-1185">Reference proteome</keyword>
<sequence length="351" mass="38977">MKRKFGLITLWIALLVISACGQDNNKNTPPVESPPVVVESTPEPTPALYEHYALLSGHGMLEPNQARPVAVLINNLAPARPQSGLTEADVIWEVLAEGGITRLVAIFQSASEADFDIGPVRSNRPYFIRLADTYGAIIAHAGASNDAYAILQRQNKPYLDEIKNAGAYYWRSSERKAPHNLYTNLGKLREGASKKGYAEEAAIQGYRFMSEMEAEEIPVGSIKQLEVQFQLKNYRVGYQFDESERVYLRSINDEPHIDKNNEKQLFASNLIFMQTAHQVLDSEGRLSVNLESGGDALVIQNGLAVEGSWILAQDGMIRFMKDGTEIKLLPGKSIIHILPEGKAITEHAVWE</sequence>
<evidence type="ECO:0000256" key="1">
    <source>
        <dbReference type="SAM" id="SignalP"/>
    </source>
</evidence>
<organism evidence="4 5">
    <name type="scientific">Paenibacillus septentrionalis</name>
    <dbReference type="NCBI Taxonomy" id="429342"/>
    <lineage>
        <taxon>Bacteria</taxon>
        <taxon>Bacillati</taxon>
        <taxon>Bacillota</taxon>
        <taxon>Bacilli</taxon>
        <taxon>Bacillales</taxon>
        <taxon>Paenibacillaceae</taxon>
        <taxon>Paenibacillus</taxon>
    </lineage>
</organism>
<evidence type="ECO:0000259" key="3">
    <source>
        <dbReference type="Pfam" id="PF17479"/>
    </source>
</evidence>
<accession>A0ABW1V3Z5</accession>
<feature type="domain" description="DUF3048" evidence="2">
    <location>
        <begin position="63"/>
        <end position="197"/>
    </location>
</feature>
<comment type="caution">
    <text evidence="4">The sequence shown here is derived from an EMBL/GenBank/DDBJ whole genome shotgun (WGS) entry which is preliminary data.</text>
</comment>
<dbReference type="SUPFAM" id="SSF159774">
    <property type="entry name" value="YerB-like"/>
    <property type="match status" value="1"/>
</dbReference>
<dbReference type="RefSeq" id="WP_379233419.1">
    <property type="nucleotide sequence ID" value="NZ_JBHSTE010000003.1"/>
</dbReference>
<dbReference type="PROSITE" id="PS51257">
    <property type="entry name" value="PROKAR_LIPOPROTEIN"/>
    <property type="match status" value="1"/>
</dbReference>
<reference evidence="5" key="1">
    <citation type="journal article" date="2019" name="Int. J. Syst. Evol. Microbiol.">
        <title>The Global Catalogue of Microorganisms (GCM) 10K type strain sequencing project: providing services to taxonomists for standard genome sequencing and annotation.</title>
        <authorList>
            <consortium name="The Broad Institute Genomics Platform"/>
            <consortium name="The Broad Institute Genome Sequencing Center for Infectious Disease"/>
            <person name="Wu L."/>
            <person name="Ma J."/>
        </authorList>
    </citation>
    <scope>NUCLEOTIDE SEQUENCE [LARGE SCALE GENOMIC DNA]</scope>
    <source>
        <strain evidence="5">PCU 280</strain>
    </source>
</reference>
<keyword evidence="1" id="KW-0732">Signal</keyword>
<dbReference type="InterPro" id="IPR023158">
    <property type="entry name" value="YerB-like_sf"/>
</dbReference>
<dbReference type="InterPro" id="IPR035328">
    <property type="entry name" value="DUF3048_C"/>
</dbReference>
<dbReference type="InterPro" id="IPR021416">
    <property type="entry name" value="DUF3048_N"/>
</dbReference>
<feature type="chain" id="PRO_5046832521" evidence="1">
    <location>
        <begin position="22"/>
        <end position="351"/>
    </location>
</feature>
<gene>
    <name evidence="4" type="ORF">ACFP56_08720</name>
</gene>
<dbReference type="Proteomes" id="UP001596233">
    <property type="component" value="Unassembled WGS sequence"/>
</dbReference>
<evidence type="ECO:0000259" key="2">
    <source>
        <dbReference type="Pfam" id="PF11258"/>
    </source>
</evidence>
<feature type="signal peptide" evidence="1">
    <location>
        <begin position="1"/>
        <end position="21"/>
    </location>
</feature>
<evidence type="ECO:0000313" key="4">
    <source>
        <dbReference type="EMBL" id="MFC6332703.1"/>
    </source>
</evidence>
<proteinExistence type="predicted"/>
<evidence type="ECO:0000313" key="5">
    <source>
        <dbReference type="Proteomes" id="UP001596233"/>
    </source>
</evidence>
<dbReference type="Gene3D" id="3.50.90.10">
    <property type="entry name" value="YerB-like"/>
    <property type="match status" value="1"/>
</dbReference>